<feature type="compositionally biased region" description="Acidic residues" evidence="1">
    <location>
        <begin position="80"/>
        <end position="89"/>
    </location>
</feature>
<keyword evidence="3" id="KW-1185">Reference proteome</keyword>
<sequence>MILPTKTRDKTPSPTSGQQDRGKAIASGSKKRNTRSHSRGLPLKKVLRLGETSRTPATARVLRPRQTRTHFSNRESSPIEADEEDTEGEDAPRQASFRTPTLAVTAPSSPEHVHSDEQSLDLFLSQAEQVYTSGGKVSLNGGTSSKDVAAEPEVGNALPKSATLSRVAAKIMSLLGFPLEDLATDDKMKDELISAINTLDKELPISEDDLIHEFGDLVSGLYSSDFLALAGQKKELDAVVEGWKLLCRRAIDCSEASVQISQVLEQGRKSEQEAVARVEALEI</sequence>
<comment type="caution">
    <text evidence="2">The sequence shown here is derived from an EMBL/GenBank/DDBJ whole genome shotgun (WGS) entry which is preliminary data.</text>
</comment>
<gene>
    <name evidence="2" type="ORF">PIB30_086497</name>
</gene>
<reference evidence="2 3" key="1">
    <citation type="journal article" date="2023" name="Plants (Basel)">
        <title>Bridging the Gap: Combining Genomics and Transcriptomics Approaches to Understand Stylosanthes scabra, an Orphan Legume from the Brazilian Caatinga.</title>
        <authorList>
            <person name="Ferreira-Neto J.R.C."/>
            <person name="da Silva M.D."/>
            <person name="Binneck E."/>
            <person name="de Melo N.F."/>
            <person name="da Silva R.H."/>
            <person name="de Melo A.L.T.M."/>
            <person name="Pandolfi V."/>
            <person name="Bustamante F.O."/>
            <person name="Brasileiro-Vidal A.C."/>
            <person name="Benko-Iseppon A.M."/>
        </authorList>
    </citation>
    <scope>NUCLEOTIDE SEQUENCE [LARGE SCALE GENOMIC DNA]</scope>
    <source>
        <tissue evidence="2">Leaves</tissue>
    </source>
</reference>
<evidence type="ECO:0000313" key="3">
    <source>
        <dbReference type="Proteomes" id="UP001341840"/>
    </source>
</evidence>
<feature type="compositionally biased region" description="Basic and acidic residues" evidence="1">
    <location>
        <begin position="1"/>
        <end position="11"/>
    </location>
</feature>
<dbReference type="EMBL" id="JASCZI010092105">
    <property type="protein sequence ID" value="MED6151867.1"/>
    <property type="molecule type" value="Genomic_DNA"/>
</dbReference>
<evidence type="ECO:0000256" key="1">
    <source>
        <dbReference type="SAM" id="MobiDB-lite"/>
    </source>
</evidence>
<dbReference type="Proteomes" id="UP001341840">
    <property type="component" value="Unassembled WGS sequence"/>
</dbReference>
<accession>A0ABU6TSM1</accession>
<protein>
    <submittedName>
        <fullName evidence="2">Uncharacterized protein</fullName>
    </submittedName>
</protein>
<feature type="compositionally biased region" description="Basic residues" evidence="1">
    <location>
        <begin position="29"/>
        <end position="38"/>
    </location>
</feature>
<organism evidence="2 3">
    <name type="scientific">Stylosanthes scabra</name>
    <dbReference type="NCBI Taxonomy" id="79078"/>
    <lineage>
        <taxon>Eukaryota</taxon>
        <taxon>Viridiplantae</taxon>
        <taxon>Streptophyta</taxon>
        <taxon>Embryophyta</taxon>
        <taxon>Tracheophyta</taxon>
        <taxon>Spermatophyta</taxon>
        <taxon>Magnoliopsida</taxon>
        <taxon>eudicotyledons</taxon>
        <taxon>Gunneridae</taxon>
        <taxon>Pentapetalae</taxon>
        <taxon>rosids</taxon>
        <taxon>fabids</taxon>
        <taxon>Fabales</taxon>
        <taxon>Fabaceae</taxon>
        <taxon>Papilionoideae</taxon>
        <taxon>50 kb inversion clade</taxon>
        <taxon>dalbergioids sensu lato</taxon>
        <taxon>Dalbergieae</taxon>
        <taxon>Pterocarpus clade</taxon>
        <taxon>Stylosanthes</taxon>
    </lineage>
</organism>
<evidence type="ECO:0000313" key="2">
    <source>
        <dbReference type="EMBL" id="MED6151867.1"/>
    </source>
</evidence>
<feature type="region of interest" description="Disordered" evidence="1">
    <location>
        <begin position="1"/>
        <end position="97"/>
    </location>
</feature>
<name>A0ABU6TSM1_9FABA</name>
<proteinExistence type="predicted"/>